<dbReference type="PANTHER" id="PTHR45138">
    <property type="entry name" value="REGULATORY COMPONENTS OF SENSORY TRANSDUCTION SYSTEM"/>
    <property type="match status" value="1"/>
</dbReference>
<dbReference type="GO" id="GO:0052621">
    <property type="term" value="F:diguanylate cyclase activity"/>
    <property type="evidence" value="ECO:0007669"/>
    <property type="project" value="TreeGrafter"/>
</dbReference>
<dbReference type="Pfam" id="PF00990">
    <property type="entry name" value="GGDEF"/>
    <property type="match status" value="1"/>
</dbReference>
<dbReference type="SMART" id="SM00267">
    <property type="entry name" value="GGDEF"/>
    <property type="match status" value="1"/>
</dbReference>
<keyword evidence="4" id="KW-1185">Reference proteome</keyword>
<protein>
    <submittedName>
        <fullName evidence="3">Diguanylate cyclase (GGDEF) domain-containing protein</fullName>
    </submittedName>
</protein>
<organism evidence="3 4">
    <name type="scientific">Klenkia soli</name>
    <dbReference type="NCBI Taxonomy" id="1052260"/>
    <lineage>
        <taxon>Bacteria</taxon>
        <taxon>Bacillati</taxon>
        <taxon>Actinomycetota</taxon>
        <taxon>Actinomycetes</taxon>
        <taxon>Geodermatophilales</taxon>
        <taxon>Geodermatophilaceae</taxon>
        <taxon>Klenkia</taxon>
    </lineage>
</organism>
<dbReference type="InterPro" id="IPR029787">
    <property type="entry name" value="Nucleotide_cyclase"/>
</dbReference>
<dbReference type="NCBIfam" id="TIGR00254">
    <property type="entry name" value="GGDEF"/>
    <property type="match status" value="1"/>
</dbReference>
<dbReference type="STRING" id="1052260.SAMN05660199_04083"/>
<dbReference type="OrthoDB" id="23692at2"/>
<dbReference type="AlphaFoldDB" id="A0A1H0TC77"/>
<dbReference type="Gene3D" id="3.30.70.270">
    <property type="match status" value="1"/>
</dbReference>
<dbReference type="InterPro" id="IPR043128">
    <property type="entry name" value="Rev_trsase/Diguanyl_cyclase"/>
</dbReference>
<evidence type="ECO:0000256" key="1">
    <source>
        <dbReference type="SAM" id="Phobius"/>
    </source>
</evidence>
<reference evidence="4" key="1">
    <citation type="submission" date="2016-10" db="EMBL/GenBank/DDBJ databases">
        <authorList>
            <person name="Varghese N."/>
            <person name="Submissions S."/>
        </authorList>
    </citation>
    <scope>NUCLEOTIDE SEQUENCE [LARGE SCALE GENOMIC DNA]</scope>
    <source>
        <strain evidence="4">DSM 45843</strain>
    </source>
</reference>
<dbReference type="PANTHER" id="PTHR45138:SF9">
    <property type="entry name" value="DIGUANYLATE CYCLASE DGCM-RELATED"/>
    <property type="match status" value="1"/>
</dbReference>
<accession>A0A1H0TC77</accession>
<keyword evidence="1" id="KW-1133">Transmembrane helix</keyword>
<feature type="domain" description="GGDEF" evidence="2">
    <location>
        <begin position="134"/>
        <end position="258"/>
    </location>
</feature>
<evidence type="ECO:0000259" key="2">
    <source>
        <dbReference type="PROSITE" id="PS50887"/>
    </source>
</evidence>
<dbReference type="EMBL" id="FNIR01000015">
    <property type="protein sequence ID" value="SDP51627.1"/>
    <property type="molecule type" value="Genomic_DNA"/>
</dbReference>
<sequence length="258" mass="27307">MTTAGPDATRADDVPPPSALQSVVRFTAAATAGSVVVITHLVYWAFGLTFDALPVRLVAHGAPVLMPLVLAPITAIPWLRLHTRLAEANARLADEVRRRTHLQDELERQARVDPPTEVANRRGFFEAVEGTATDGCVLVLLDLDDFKAVNDTFGHAAGDVVLQAVVSVVEDGVELGGGVVGRLGGDEFVVLLPPGSEAVAGRLRDRLAHLEVLLPDEDSVQTSASVGITTLTAGQTVDQALAVVDGGMYERKRAVRTV</sequence>
<dbReference type="Proteomes" id="UP000199088">
    <property type="component" value="Unassembled WGS sequence"/>
</dbReference>
<keyword evidence="1" id="KW-0472">Membrane</keyword>
<proteinExistence type="predicted"/>
<feature type="transmembrane region" description="Helical" evidence="1">
    <location>
        <begin position="58"/>
        <end position="79"/>
    </location>
</feature>
<gene>
    <name evidence="3" type="ORF">SAMN05660199_04083</name>
</gene>
<dbReference type="PROSITE" id="PS50887">
    <property type="entry name" value="GGDEF"/>
    <property type="match status" value="1"/>
</dbReference>
<dbReference type="RefSeq" id="WP_091249159.1">
    <property type="nucleotide sequence ID" value="NZ_FNIR01000015.1"/>
</dbReference>
<dbReference type="InterPro" id="IPR000160">
    <property type="entry name" value="GGDEF_dom"/>
</dbReference>
<evidence type="ECO:0000313" key="4">
    <source>
        <dbReference type="Proteomes" id="UP000199088"/>
    </source>
</evidence>
<dbReference type="SUPFAM" id="SSF55073">
    <property type="entry name" value="Nucleotide cyclase"/>
    <property type="match status" value="1"/>
</dbReference>
<keyword evidence="1" id="KW-0812">Transmembrane</keyword>
<dbReference type="InterPro" id="IPR050469">
    <property type="entry name" value="Diguanylate_Cyclase"/>
</dbReference>
<name>A0A1H0TC77_9ACTN</name>
<evidence type="ECO:0000313" key="3">
    <source>
        <dbReference type="EMBL" id="SDP51627.1"/>
    </source>
</evidence>
<feature type="transmembrane region" description="Helical" evidence="1">
    <location>
        <begin position="26"/>
        <end position="46"/>
    </location>
</feature>